<dbReference type="Proteomes" id="UP001176941">
    <property type="component" value="Chromosome 21"/>
</dbReference>
<sequence length="112" mass="12856">MSDCQPPHSPTTCETVCLRLGLEPMWWELKPSQNPAWDFNLHDWDSSPAKAHDICYGPNEAQFLDVSLQKEYSERQRQVRSGFIQIQKEADSDSGRVWAITEGECGCEMWHG</sequence>
<organism evidence="1 2">
    <name type="scientific">Rangifer tarandus platyrhynchus</name>
    <name type="common">Svalbard reindeer</name>
    <dbReference type="NCBI Taxonomy" id="3082113"/>
    <lineage>
        <taxon>Eukaryota</taxon>
        <taxon>Metazoa</taxon>
        <taxon>Chordata</taxon>
        <taxon>Craniata</taxon>
        <taxon>Vertebrata</taxon>
        <taxon>Euteleostomi</taxon>
        <taxon>Mammalia</taxon>
        <taxon>Eutheria</taxon>
        <taxon>Laurasiatheria</taxon>
        <taxon>Artiodactyla</taxon>
        <taxon>Ruminantia</taxon>
        <taxon>Pecora</taxon>
        <taxon>Cervidae</taxon>
        <taxon>Odocoileinae</taxon>
        <taxon>Rangifer</taxon>
    </lineage>
</organism>
<evidence type="ECO:0000313" key="1">
    <source>
        <dbReference type="EMBL" id="CAI9162539.1"/>
    </source>
</evidence>
<gene>
    <name evidence="1" type="ORF">MRATA1EN1_LOCUS11501</name>
</gene>
<dbReference type="EMBL" id="OX459957">
    <property type="protein sequence ID" value="CAI9162539.1"/>
    <property type="molecule type" value="Genomic_DNA"/>
</dbReference>
<evidence type="ECO:0000313" key="2">
    <source>
        <dbReference type="Proteomes" id="UP001176941"/>
    </source>
</evidence>
<keyword evidence="2" id="KW-1185">Reference proteome</keyword>
<reference evidence="1" key="1">
    <citation type="submission" date="2023-04" db="EMBL/GenBank/DDBJ databases">
        <authorList>
            <consortium name="ELIXIR-Norway"/>
        </authorList>
    </citation>
    <scope>NUCLEOTIDE SEQUENCE [LARGE SCALE GENOMIC DNA]</scope>
</reference>
<proteinExistence type="predicted"/>
<protein>
    <submittedName>
        <fullName evidence="1">Uncharacterized protein</fullName>
    </submittedName>
</protein>
<name>A0ABN8YS56_RANTA</name>
<accession>A0ABN8YS56</accession>